<feature type="domain" description="G-protein coupled receptors family 1 profile" evidence="12">
    <location>
        <begin position="51"/>
        <end position="397"/>
    </location>
</feature>
<keyword evidence="3 11" id="KW-1133">Transmembrane helix</keyword>
<comment type="similarity">
    <text evidence="11">Belongs to the G-protein coupled receptor 1 family. Muscarinic acetylcholine receptor subfamily.</text>
</comment>
<feature type="transmembrane region" description="Helical" evidence="11">
    <location>
        <begin position="35"/>
        <end position="59"/>
    </location>
</feature>
<keyword evidence="2 10" id="KW-0812">Transmembrane</keyword>
<protein>
    <recommendedName>
        <fullName evidence="11">Muscarinic acetylcholine receptor</fullName>
    </recommendedName>
</protein>
<organism evidence="13 14">
    <name type="scientific">Oryzias latipes</name>
    <name type="common">Japanese rice fish</name>
    <name type="synonym">Japanese killifish</name>
    <dbReference type="NCBI Taxonomy" id="8090"/>
    <lineage>
        <taxon>Eukaryota</taxon>
        <taxon>Metazoa</taxon>
        <taxon>Chordata</taxon>
        <taxon>Craniata</taxon>
        <taxon>Vertebrata</taxon>
        <taxon>Euteleostomi</taxon>
        <taxon>Actinopterygii</taxon>
        <taxon>Neopterygii</taxon>
        <taxon>Teleostei</taxon>
        <taxon>Neoteleostei</taxon>
        <taxon>Acanthomorphata</taxon>
        <taxon>Ovalentaria</taxon>
        <taxon>Atherinomorphae</taxon>
        <taxon>Beloniformes</taxon>
        <taxon>Adrianichthyidae</taxon>
        <taxon>Oryziinae</taxon>
        <taxon>Oryzias</taxon>
    </lineage>
</organism>
<evidence type="ECO:0000259" key="12">
    <source>
        <dbReference type="PROSITE" id="PS50262"/>
    </source>
</evidence>
<keyword evidence="6 11" id="KW-0472">Membrane</keyword>
<reference evidence="13 14" key="2">
    <citation type="submission" date="2017-04" db="EMBL/GenBank/DDBJ databases">
        <title>CpG methylation of centromeres and impact of large insertions on vertebrate speciation.</title>
        <authorList>
            <person name="Ichikawa K."/>
            <person name="Yoshimura J."/>
            <person name="Morishita S."/>
        </authorList>
    </citation>
    <scope>NUCLEOTIDE SEQUENCE</scope>
    <source>
        <strain evidence="13 14">HNI</strain>
    </source>
</reference>
<evidence type="ECO:0000256" key="10">
    <source>
        <dbReference type="RuleBase" id="RU000688"/>
    </source>
</evidence>
<dbReference type="PANTHER" id="PTHR24247:SF180">
    <property type="entry name" value="MUSCARINIC ACETYLCHOLINE RECEPTOR M4"/>
    <property type="match status" value="1"/>
</dbReference>
<dbReference type="PRINTS" id="PR00243">
    <property type="entry name" value="MUSCARINICR"/>
</dbReference>
<feature type="transmembrane region" description="Helical" evidence="11">
    <location>
        <begin position="110"/>
        <end position="130"/>
    </location>
</feature>
<dbReference type="GO" id="GO:0045211">
    <property type="term" value="C:postsynaptic membrane"/>
    <property type="evidence" value="ECO:0007669"/>
    <property type="project" value="UniProtKB-SubCell"/>
</dbReference>
<evidence type="ECO:0000256" key="3">
    <source>
        <dbReference type="ARBA" id="ARBA00022989"/>
    </source>
</evidence>
<evidence type="ECO:0000256" key="9">
    <source>
        <dbReference type="ARBA" id="ARBA00023257"/>
    </source>
</evidence>
<evidence type="ECO:0000256" key="11">
    <source>
        <dbReference type="RuleBase" id="RU361191"/>
    </source>
</evidence>
<dbReference type="Ensembl" id="ENSORLT00020022152.1">
    <property type="protein sequence ID" value="ENSORLP00020030771.1"/>
    <property type="gene ID" value="ENSORLG00020015428.1"/>
</dbReference>
<evidence type="ECO:0000256" key="5">
    <source>
        <dbReference type="ARBA" id="ARBA00023040"/>
    </source>
</evidence>
<dbReference type="Gene3D" id="1.20.1070.10">
    <property type="entry name" value="Rhodopsin 7-helix transmembrane proteins"/>
    <property type="match status" value="1"/>
</dbReference>
<keyword evidence="9 11" id="KW-0628">Postsynaptic cell membrane</keyword>
<reference evidence="13" key="4">
    <citation type="submission" date="2025-09" db="UniProtKB">
        <authorList>
            <consortium name="Ensembl"/>
        </authorList>
    </citation>
    <scope>IDENTIFICATION</scope>
    <source>
        <strain evidence="13">HNI</strain>
    </source>
</reference>
<accession>A0A3P9MCM9</accession>
<dbReference type="CDD" id="cd15049">
    <property type="entry name" value="7tmA_mAChR"/>
    <property type="match status" value="1"/>
</dbReference>
<evidence type="ECO:0000313" key="14">
    <source>
        <dbReference type="Proteomes" id="UP000265180"/>
    </source>
</evidence>
<evidence type="ECO:0000256" key="1">
    <source>
        <dbReference type="ARBA" id="ARBA00022475"/>
    </source>
</evidence>
<dbReference type="Proteomes" id="UP000265180">
    <property type="component" value="Chromosome 6"/>
</dbReference>
<evidence type="ECO:0000256" key="4">
    <source>
        <dbReference type="ARBA" id="ARBA00023018"/>
    </source>
</evidence>
<comment type="caution">
    <text evidence="11">Lacks conserved residue(s) required for the propagation of feature annotation.</text>
</comment>
<evidence type="ECO:0000256" key="6">
    <source>
        <dbReference type="ARBA" id="ARBA00023136"/>
    </source>
</evidence>
<keyword evidence="5 10" id="KW-0297">G-protein coupled receptor</keyword>
<dbReference type="InterPro" id="IPR000276">
    <property type="entry name" value="GPCR_Rhodpsn"/>
</dbReference>
<dbReference type="SUPFAM" id="SSF81321">
    <property type="entry name" value="Family A G protein-coupled receptor-like"/>
    <property type="match status" value="1"/>
</dbReference>
<feature type="transmembrane region" description="Helical" evidence="11">
    <location>
        <begin position="151"/>
        <end position="176"/>
    </location>
</feature>
<dbReference type="Pfam" id="PF00001">
    <property type="entry name" value="7tm_1"/>
    <property type="match status" value="1"/>
</dbReference>
<evidence type="ECO:0000256" key="2">
    <source>
        <dbReference type="ARBA" id="ARBA00022692"/>
    </source>
</evidence>
<evidence type="ECO:0000256" key="7">
    <source>
        <dbReference type="ARBA" id="ARBA00023170"/>
    </source>
</evidence>
<sequence>MSEVFLGSIYMAAATDGDDGVNHLRVTRLSPAQQVLVVMVTASLSVVTVLGNLLVILSIKVNSRLRTVNNYFLLSLAAADLIVGLLSMNLYTLYRVRGRWPLGAALCDTWLVLDYAVSSASVMNLLLISLDRYLCMTRLQNYSAWRTRKMAGLMIGAAWVLSFLLWAPAILCWQSAGSRRVVPEGHCYIQLLVSPAVTLGTSLPSFYLPALTMIVLYGRLSAASHARLSALQVERATPSTPSYFHQDFLLKRHSSVTSDQGSESSVKRNDSIHKEIRRSVEMEGWRHVVWEVQPPDPLSYSTNNQTDLLSRKDLHWRASEALSTFRCQEGRRQRVMVRERRVTKTILAILLAFILTWTPYNIMAVVAAFCHICIPDVVWSLGYWLCYVNSAINPGCYALCNTTFRRTFCSLLHCRKNCSLGAIWWQKVKV</sequence>
<keyword evidence="8 10" id="KW-0807">Transducer</keyword>
<feature type="transmembrane region" description="Helical" evidence="11">
    <location>
        <begin position="71"/>
        <end position="90"/>
    </location>
</feature>
<name>A0A3P9MCM9_ORYLA</name>
<dbReference type="AlphaFoldDB" id="A0A3P9MCM9"/>
<reference key="1">
    <citation type="journal article" date="2007" name="Nature">
        <title>The medaka draft genome and insights into vertebrate genome evolution.</title>
        <authorList>
            <person name="Kasahara M."/>
            <person name="Naruse K."/>
            <person name="Sasaki S."/>
            <person name="Nakatani Y."/>
            <person name="Qu W."/>
            <person name="Ahsan B."/>
            <person name="Yamada T."/>
            <person name="Nagayasu Y."/>
            <person name="Doi K."/>
            <person name="Kasai Y."/>
            <person name="Jindo T."/>
            <person name="Kobayashi D."/>
            <person name="Shimada A."/>
            <person name="Toyoda A."/>
            <person name="Kuroki Y."/>
            <person name="Fujiyama A."/>
            <person name="Sasaki T."/>
            <person name="Shimizu A."/>
            <person name="Asakawa S."/>
            <person name="Shimizu N."/>
            <person name="Hashimoto S."/>
            <person name="Yang J."/>
            <person name="Lee Y."/>
            <person name="Matsushima K."/>
            <person name="Sugano S."/>
            <person name="Sakaizumi M."/>
            <person name="Narita T."/>
            <person name="Ohishi K."/>
            <person name="Haga S."/>
            <person name="Ohta F."/>
            <person name="Nomoto H."/>
            <person name="Nogata K."/>
            <person name="Morishita T."/>
            <person name="Endo T."/>
            <person name="Shin-I T."/>
            <person name="Takeda H."/>
            <person name="Morishita S."/>
            <person name="Kohara Y."/>
        </authorList>
    </citation>
    <scope>NUCLEOTIDE SEQUENCE [LARGE SCALE GENOMIC DNA]</scope>
    <source>
        <strain>Hd-rR</strain>
    </source>
</reference>
<dbReference type="InterPro" id="IPR017452">
    <property type="entry name" value="GPCR_Rhodpsn_7TM"/>
</dbReference>
<comment type="function">
    <text evidence="11">The muscarinic acetylcholine receptor mediates various cellular responses, including inhibition of adenylate cyclase, breakdown of phosphoinositides and modulation of potassium channels through the action of G proteins.</text>
</comment>
<keyword evidence="7 10" id="KW-0675">Receptor</keyword>
<keyword evidence="4 11" id="KW-0770">Synapse</keyword>
<dbReference type="PANTHER" id="PTHR24247">
    <property type="entry name" value="5-HYDROXYTRYPTAMINE RECEPTOR"/>
    <property type="match status" value="1"/>
</dbReference>
<feature type="transmembrane region" description="Helical" evidence="11">
    <location>
        <begin position="342"/>
        <end position="360"/>
    </location>
</feature>
<dbReference type="PRINTS" id="PR00237">
    <property type="entry name" value="GPCRRHODOPSN"/>
</dbReference>
<evidence type="ECO:0000313" key="13">
    <source>
        <dbReference type="Ensembl" id="ENSORLP00020030771.1"/>
    </source>
</evidence>
<feature type="transmembrane region" description="Helical" evidence="11">
    <location>
        <begin position="196"/>
        <end position="217"/>
    </location>
</feature>
<dbReference type="GO" id="GO:0016907">
    <property type="term" value="F:G protein-coupled acetylcholine receptor activity"/>
    <property type="evidence" value="ECO:0007669"/>
    <property type="project" value="UniProtKB-UniRule"/>
</dbReference>
<keyword evidence="1 11" id="KW-1003">Cell membrane</keyword>
<proteinExistence type="inferred from homology"/>
<dbReference type="PROSITE" id="PS50262">
    <property type="entry name" value="G_PROTEIN_RECEP_F1_2"/>
    <property type="match status" value="1"/>
</dbReference>
<evidence type="ECO:0000256" key="8">
    <source>
        <dbReference type="ARBA" id="ARBA00023224"/>
    </source>
</evidence>
<comment type="subcellular location">
    <subcellularLocation>
        <location evidence="11">Cell membrane</location>
        <topology evidence="11">Multi-pass membrane protein</topology>
    </subcellularLocation>
    <subcellularLocation>
        <location evidence="11">Postsynaptic cell membrane</location>
        <topology evidence="11">Multi-pass membrane protein</topology>
    </subcellularLocation>
</comment>
<dbReference type="PROSITE" id="PS00237">
    <property type="entry name" value="G_PROTEIN_RECEP_F1_1"/>
    <property type="match status" value="1"/>
</dbReference>
<reference evidence="13" key="3">
    <citation type="submission" date="2025-08" db="UniProtKB">
        <authorList>
            <consortium name="Ensembl"/>
        </authorList>
    </citation>
    <scope>IDENTIFICATION</scope>
    <source>
        <strain evidence="13">HNI</strain>
    </source>
</reference>
<dbReference type="InterPro" id="IPR000995">
    <property type="entry name" value="Musac_Ach_rcpt"/>
</dbReference>